<keyword evidence="6 8" id="KW-0505">Motor protein</keyword>
<feature type="transmembrane region" description="Helical" evidence="10">
    <location>
        <begin position="1435"/>
        <end position="1457"/>
    </location>
</feature>
<feature type="binding site" evidence="8">
    <location>
        <begin position="52"/>
        <end position="59"/>
    </location>
    <ligand>
        <name>ATP</name>
        <dbReference type="ChEBI" id="CHEBI:30616"/>
    </ligand>
</feature>
<dbReference type="Gene3D" id="1.10.10.820">
    <property type="match status" value="1"/>
</dbReference>
<sequence>MVKYTRMESELHARDRVGVEDFVLLEDYTNPNAFIDNLKKQESRDQCILISGESGSGKTEASKKILQYLAAASHHNPTVESVKDKLLLSNPVLEAFGNAKTNRNDNSSRFGKYMDIEFDYLGSPLGGHINNYLLEKSRVIHQNKGERNFHIFYELLNGADDETLTKLFLRRDPQSYFYLNQGDSEEITGTDDSKQYTVVKNAFKAFDFRVNEENTILSIVASVLHMGNTGFYEEDGIRLTRDQAIYARDALAKAVYDRLFTWLVSKLNESLESRGHKTRKTLMGLLDIYGFEIFEKNSFEQFCINYCNEKLQQLFIELTLKSEQEEYRREKIEWEPIEYFNNRIICDLIEERHKGIIALLDEECLRPGDASDNTFLQKLELNVGSHPHFCSHSTADTKTKKIIERDQFRLNHYAGEVVYNVEGFLDKNNDLLYRDLKGAMCSSSNPIIQQVFPQNEVNSKKRPLTAGTQFKNSLAKLMTTLSSKEPWYVRCIKPNDNKVANNLDDQVVRHQVKYLGLIENLRVRRAGFAYRRPYEAFLHRYKSLCPQTWPHFNGSAKEGVQVLVNYLGFESDDYRMGETKLFIRLPRTLFDTEDAFQQKKHDLAAIIQSRVKGRQQRKRYLQMRSAVTLIASYWRRFLAIKLLAKRRVAAHMIRTFIKGFITRNEPENDCNRAFVKNVRAEWLKRLAKQLPKNVLDKSWLISPKCCREASELLKPVHQRWLVRKYVRSINPERKRLMDEKVVAEKLFRNKKASYGASLPNMFKENRLNNELETLRRSIFETKFKRGDEKTIYCLQVVKYDRHGYKQRPRILLLTNSAIYLLNEKDMKPKHRLPYKSISEVTTSALSDGLLVIKIPSDLKQDKGDLILDCKAHLIEVVTKIMIMIKDNDYDKLNIVGTGSISHMCIDGKVGQISFTQGHFNGILKRKDGILEVNDDRKYITVSTFGYFIGGHLSIEVNQFSDSPHKDDSVFGFTLAKTMSDSLTPYLEGHEDRCLLMDDVVTINNDENIGLVSMVFDFKNQVVNLKCNKLLSDLRFADGNPLRPKRSTNESSDDTNPIHNKSKDAKTLPQSDDKSGVTNHNKKEPVDSRQHIDSYSQNNKNEVNKDTKDDSLGANVEKLSDNNELKAIEPKVETNVQKDVNLDQKLDTMLKETKPEVKSGDTFEDKQTEKSVEIETKSCSLKSVKLLRHGDDNRPQFSFKIQAVIADNSHEGLYSLFFHNCPNYGSRGGFRKSTTFNLNISISEDNLGNYLSAGEIPLPQLYFALSVIFFLLGIIWIHVIRNKQNDAFKLHYLMAALVFVKAFSLLFHGINYHYISTEGSQVETWAVLYYITHLLKGALLFITIVLIGTGWAFIKHILSDKDKKIFMIVIPLQWLLSLLPLEFVLYTALIFILVDLLCCGAILFPVVWSIRHLQEASQTDGKAAINLRKLKLFRHFYVMVVCYIYFTRIIVYLLKITVPFQYEWLNVFFQHSATLLFFLLTGYHFQPTSTNPYFQLALSDEDLELEEVLFVQPNSGFSETKKRSHRDSESNVNSDTERLITKRESSHDFD</sequence>
<dbReference type="PANTHER" id="PTHR13140:SF679">
    <property type="entry name" value="UNCONVENTIONAL MYOSIN IC"/>
    <property type="match status" value="1"/>
</dbReference>
<dbReference type="SUPFAM" id="SSF52540">
    <property type="entry name" value="P-loop containing nucleoside triphosphate hydrolases"/>
    <property type="match status" value="1"/>
</dbReference>
<dbReference type="InterPro" id="IPR000048">
    <property type="entry name" value="IQ_motif_EF-hand-BS"/>
</dbReference>
<feature type="transmembrane region" description="Helical" evidence="10">
    <location>
        <begin position="1326"/>
        <end position="1352"/>
    </location>
</feature>
<feature type="region of interest" description="Disordered" evidence="9">
    <location>
        <begin position="1516"/>
        <end position="1549"/>
    </location>
</feature>
<dbReference type="FunFam" id="1.10.10.820:FF:000001">
    <property type="entry name" value="Myosin heavy chain"/>
    <property type="match status" value="1"/>
</dbReference>
<dbReference type="Gene3D" id="1.20.5.190">
    <property type="match status" value="1"/>
</dbReference>
<dbReference type="PANTHER" id="PTHR13140">
    <property type="entry name" value="MYOSIN"/>
    <property type="match status" value="1"/>
</dbReference>
<feature type="compositionally biased region" description="Basic and acidic residues" evidence="9">
    <location>
        <begin position="1534"/>
        <end position="1549"/>
    </location>
</feature>
<evidence type="ECO:0000256" key="1">
    <source>
        <dbReference type="ARBA" id="ARBA00008314"/>
    </source>
</evidence>
<dbReference type="GO" id="GO:0016459">
    <property type="term" value="C:myosin complex"/>
    <property type="evidence" value="ECO:0007669"/>
    <property type="project" value="UniProtKB-KW"/>
</dbReference>
<feature type="compositionally biased region" description="Basic and acidic residues" evidence="9">
    <location>
        <begin position="1101"/>
        <end position="1110"/>
    </location>
</feature>
<evidence type="ECO:0000256" key="7">
    <source>
        <dbReference type="ARBA" id="ARBA00023203"/>
    </source>
</evidence>
<dbReference type="GO" id="GO:0009888">
    <property type="term" value="P:tissue development"/>
    <property type="evidence" value="ECO:0007669"/>
    <property type="project" value="UniProtKB-ARBA"/>
</dbReference>
<dbReference type="PROSITE" id="PS51456">
    <property type="entry name" value="MYOSIN_MOTOR"/>
    <property type="match status" value="1"/>
</dbReference>
<feature type="region of interest" description="Disordered" evidence="9">
    <location>
        <begin position="1037"/>
        <end position="1115"/>
    </location>
</feature>
<dbReference type="InterPro" id="IPR036961">
    <property type="entry name" value="Kinesin_motor_dom_sf"/>
</dbReference>
<dbReference type="Gene3D" id="1.20.58.530">
    <property type="match status" value="1"/>
</dbReference>
<dbReference type="FunFam" id="1.20.58.530:FF:000004">
    <property type="entry name" value="Unconventional myosin ID"/>
    <property type="match status" value="1"/>
</dbReference>
<evidence type="ECO:0000313" key="14">
    <source>
        <dbReference type="Proteomes" id="UP000728032"/>
    </source>
</evidence>
<evidence type="ECO:0000256" key="8">
    <source>
        <dbReference type="PROSITE-ProRule" id="PRU00782"/>
    </source>
</evidence>
<feature type="transmembrane region" description="Helical" evidence="10">
    <location>
        <begin position="1463"/>
        <end position="1484"/>
    </location>
</feature>
<accession>A0A7R9LIW5</accession>
<feature type="transmembrane region" description="Helical" evidence="10">
    <location>
        <begin position="1364"/>
        <end position="1382"/>
    </location>
</feature>
<evidence type="ECO:0000256" key="10">
    <source>
        <dbReference type="SAM" id="Phobius"/>
    </source>
</evidence>
<protein>
    <submittedName>
        <fullName evidence="13">Uncharacterized protein</fullName>
    </submittedName>
</protein>
<keyword evidence="10" id="KW-1133">Transmembrane helix</keyword>
<feature type="transmembrane region" description="Helical" evidence="10">
    <location>
        <begin position="1388"/>
        <end position="1407"/>
    </location>
</feature>
<dbReference type="PROSITE" id="PS50096">
    <property type="entry name" value="IQ"/>
    <property type="match status" value="1"/>
</dbReference>
<dbReference type="PRINTS" id="PR00193">
    <property type="entry name" value="MYOSINHEAVY"/>
</dbReference>
<dbReference type="InterPro" id="IPR010926">
    <property type="entry name" value="Myosin_TH1"/>
</dbReference>
<dbReference type="GO" id="GO:0005902">
    <property type="term" value="C:microvillus"/>
    <property type="evidence" value="ECO:0007669"/>
    <property type="project" value="TreeGrafter"/>
</dbReference>
<name>A0A7R9LIW5_9ACAR</name>
<dbReference type="Pfam" id="PF00063">
    <property type="entry name" value="Myosin_head"/>
    <property type="match status" value="2"/>
</dbReference>
<dbReference type="EMBL" id="OC915734">
    <property type="protein sequence ID" value="CAD7641753.1"/>
    <property type="molecule type" value="Genomic_DNA"/>
</dbReference>
<dbReference type="PROSITE" id="PS51757">
    <property type="entry name" value="TH1"/>
    <property type="match status" value="1"/>
</dbReference>
<dbReference type="InterPro" id="IPR053937">
    <property type="entry name" value="GOST_TM"/>
</dbReference>
<feature type="compositionally biased region" description="Basic and acidic residues" evidence="9">
    <location>
        <begin position="1060"/>
        <end position="1091"/>
    </location>
</feature>
<keyword evidence="14" id="KW-1185">Reference proteome</keyword>
<keyword evidence="4" id="KW-0446">Lipid-binding</keyword>
<dbReference type="OrthoDB" id="6108017at2759"/>
<comment type="similarity">
    <text evidence="1 8">Belongs to the TRAFAC class myosin-kinesin ATPase superfamily. Myosin family.</text>
</comment>
<feature type="region of interest" description="Actin-binding" evidence="8">
    <location>
        <begin position="474"/>
        <end position="496"/>
    </location>
</feature>
<dbReference type="GO" id="GO:0030048">
    <property type="term" value="P:actin filament-based movement"/>
    <property type="evidence" value="ECO:0007669"/>
    <property type="project" value="TreeGrafter"/>
</dbReference>
<feature type="domain" description="TH1" evidence="12">
    <location>
        <begin position="751"/>
        <end position="936"/>
    </location>
</feature>
<feature type="transmembrane region" description="Helical" evidence="10">
    <location>
        <begin position="1260"/>
        <end position="1279"/>
    </location>
</feature>
<evidence type="ECO:0000313" key="13">
    <source>
        <dbReference type="EMBL" id="CAD7641753.1"/>
    </source>
</evidence>
<dbReference type="Proteomes" id="UP000728032">
    <property type="component" value="Unassembled WGS sequence"/>
</dbReference>
<dbReference type="InterPro" id="IPR027417">
    <property type="entry name" value="P-loop_NTPase"/>
</dbReference>
<dbReference type="Gene3D" id="1.20.120.720">
    <property type="entry name" value="Myosin VI head, motor domain, U50 subdomain"/>
    <property type="match status" value="2"/>
</dbReference>
<dbReference type="Gene3D" id="6.20.240.20">
    <property type="match status" value="1"/>
</dbReference>
<keyword evidence="2 8" id="KW-0547">Nucleotide-binding</keyword>
<evidence type="ECO:0000256" key="3">
    <source>
        <dbReference type="ARBA" id="ARBA00022840"/>
    </source>
</evidence>
<dbReference type="GO" id="GO:0006897">
    <property type="term" value="P:endocytosis"/>
    <property type="evidence" value="ECO:0007669"/>
    <property type="project" value="TreeGrafter"/>
</dbReference>
<dbReference type="GO" id="GO:0005737">
    <property type="term" value="C:cytoplasm"/>
    <property type="evidence" value="ECO:0007669"/>
    <property type="project" value="UniProtKB-ARBA"/>
</dbReference>
<feature type="transmembrane region" description="Helical" evidence="10">
    <location>
        <begin position="1291"/>
        <end position="1314"/>
    </location>
</feature>
<feature type="domain" description="Myosin motor" evidence="11">
    <location>
        <begin position="1"/>
        <end position="597"/>
    </location>
</feature>
<dbReference type="GO" id="GO:0005886">
    <property type="term" value="C:plasma membrane"/>
    <property type="evidence" value="ECO:0007669"/>
    <property type="project" value="TreeGrafter"/>
</dbReference>
<evidence type="ECO:0000259" key="11">
    <source>
        <dbReference type="PROSITE" id="PS51456"/>
    </source>
</evidence>
<dbReference type="Gene3D" id="3.40.850.10">
    <property type="entry name" value="Kinesin motor domain"/>
    <property type="match status" value="2"/>
</dbReference>
<dbReference type="GO" id="GO:0005546">
    <property type="term" value="F:phosphatidylinositol-4,5-bisphosphate binding"/>
    <property type="evidence" value="ECO:0007669"/>
    <property type="project" value="UniProtKB-ARBA"/>
</dbReference>
<dbReference type="EMBL" id="CAJPVJ010000909">
    <property type="protein sequence ID" value="CAG2163682.1"/>
    <property type="molecule type" value="Genomic_DNA"/>
</dbReference>
<dbReference type="GO" id="GO:0051015">
    <property type="term" value="F:actin filament binding"/>
    <property type="evidence" value="ECO:0007669"/>
    <property type="project" value="TreeGrafter"/>
</dbReference>
<dbReference type="InterPro" id="IPR001609">
    <property type="entry name" value="Myosin_head_motor_dom-like"/>
</dbReference>
<dbReference type="GO" id="GO:0000146">
    <property type="term" value="F:microfilament motor activity"/>
    <property type="evidence" value="ECO:0007669"/>
    <property type="project" value="TreeGrafter"/>
</dbReference>
<evidence type="ECO:0000256" key="2">
    <source>
        <dbReference type="ARBA" id="ARBA00022741"/>
    </source>
</evidence>
<organism evidence="13">
    <name type="scientific">Oppiella nova</name>
    <dbReference type="NCBI Taxonomy" id="334625"/>
    <lineage>
        <taxon>Eukaryota</taxon>
        <taxon>Metazoa</taxon>
        <taxon>Ecdysozoa</taxon>
        <taxon>Arthropoda</taxon>
        <taxon>Chelicerata</taxon>
        <taxon>Arachnida</taxon>
        <taxon>Acari</taxon>
        <taxon>Acariformes</taxon>
        <taxon>Sarcoptiformes</taxon>
        <taxon>Oribatida</taxon>
        <taxon>Brachypylina</taxon>
        <taxon>Oppioidea</taxon>
        <taxon>Oppiidae</taxon>
        <taxon>Oppiella</taxon>
    </lineage>
</organism>
<keyword evidence="10" id="KW-0812">Transmembrane</keyword>
<evidence type="ECO:0000256" key="4">
    <source>
        <dbReference type="ARBA" id="ARBA00023121"/>
    </source>
</evidence>
<keyword evidence="5 8" id="KW-0518">Myosin</keyword>
<dbReference type="SMART" id="SM00015">
    <property type="entry name" value="IQ"/>
    <property type="match status" value="3"/>
</dbReference>
<dbReference type="GO" id="GO:0005524">
    <property type="term" value="F:ATP binding"/>
    <property type="evidence" value="ECO:0007669"/>
    <property type="project" value="UniProtKB-UniRule"/>
</dbReference>
<gene>
    <name evidence="13" type="ORF">ONB1V03_LOCUS3248</name>
</gene>
<reference evidence="13" key="1">
    <citation type="submission" date="2020-11" db="EMBL/GenBank/DDBJ databases">
        <authorList>
            <person name="Tran Van P."/>
        </authorList>
    </citation>
    <scope>NUCLEOTIDE SEQUENCE</scope>
</reference>
<evidence type="ECO:0000256" key="5">
    <source>
        <dbReference type="ARBA" id="ARBA00023123"/>
    </source>
</evidence>
<keyword evidence="3 8" id="KW-0067">ATP-binding</keyword>
<dbReference type="Pfam" id="PF06814">
    <property type="entry name" value="GOST_TM"/>
    <property type="match status" value="1"/>
</dbReference>
<proteinExistence type="inferred from homology"/>
<evidence type="ECO:0000256" key="6">
    <source>
        <dbReference type="ARBA" id="ARBA00023175"/>
    </source>
</evidence>
<dbReference type="SMART" id="SM00242">
    <property type="entry name" value="MYSc"/>
    <property type="match status" value="1"/>
</dbReference>
<keyword evidence="10" id="KW-0472">Membrane</keyword>
<evidence type="ECO:0000256" key="9">
    <source>
        <dbReference type="SAM" id="MobiDB-lite"/>
    </source>
</evidence>
<dbReference type="GO" id="GO:0007368">
    <property type="term" value="P:determination of left/right symmetry"/>
    <property type="evidence" value="ECO:0007669"/>
    <property type="project" value="UniProtKB-ARBA"/>
</dbReference>
<dbReference type="GO" id="GO:0007015">
    <property type="term" value="P:actin filament organization"/>
    <property type="evidence" value="ECO:0007669"/>
    <property type="project" value="TreeGrafter"/>
</dbReference>
<dbReference type="Pfam" id="PF06017">
    <property type="entry name" value="Myosin_TH1"/>
    <property type="match status" value="1"/>
</dbReference>
<evidence type="ECO:0000259" key="12">
    <source>
        <dbReference type="PROSITE" id="PS51757"/>
    </source>
</evidence>
<keyword evidence="7 8" id="KW-0009">Actin-binding</keyword>